<reference evidence="8" key="1">
    <citation type="submission" date="2014-02" db="EMBL/GenBank/DDBJ databases">
        <title>Complete genome sequence and comparative genomic analysis of the nitrogen-fixing bacterium Leptospirillum ferriphilum YSK.</title>
        <authorList>
            <person name="Guo X."/>
            <person name="Yin H."/>
            <person name="Liang Y."/>
            <person name="Hu Q."/>
            <person name="Ma L."/>
            <person name="Xiao Y."/>
            <person name="Zhang X."/>
            <person name="Qiu G."/>
            <person name="Liu X."/>
        </authorList>
    </citation>
    <scope>NUCLEOTIDE SEQUENCE [LARGE SCALE GENOMIC DNA]</scope>
    <source>
        <strain evidence="8">YSK</strain>
    </source>
</reference>
<dbReference type="EMBL" id="CP007243">
    <property type="protein sequence ID" value="AIA29891.1"/>
    <property type="molecule type" value="Genomic_DNA"/>
</dbReference>
<feature type="transmembrane region" description="Helical" evidence="6">
    <location>
        <begin position="205"/>
        <end position="227"/>
    </location>
</feature>
<accession>A0A059XX66</accession>
<feature type="transmembrane region" description="Helical" evidence="6">
    <location>
        <begin position="118"/>
        <end position="138"/>
    </location>
</feature>
<gene>
    <name evidence="7" type="ORF">Y981_00775</name>
</gene>
<keyword evidence="3 6" id="KW-0812">Transmembrane</keyword>
<keyword evidence="8" id="KW-1185">Reference proteome</keyword>
<feature type="transmembrane region" description="Helical" evidence="6">
    <location>
        <begin position="145"/>
        <end position="167"/>
    </location>
</feature>
<evidence type="ECO:0000313" key="7">
    <source>
        <dbReference type="EMBL" id="AIA29891.1"/>
    </source>
</evidence>
<organism evidence="7 8">
    <name type="scientific">Leptospirillum ferriphilum YSK</name>
    <dbReference type="NCBI Taxonomy" id="1441628"/>
    <lineage>
        <taxon>Bacteria</taxon>
        <taxon>Pseudomonadati</taxon>
        <taxon>Nitrospirota</taxon>
        <taxon>Nitrospiria</taxon>
        <taxon>Nitrospirales</taxon>
        <taxon>Nitrospiraceae</taxon>
        <taxon>Leptospirillum</taxon>
    </lineage>
</organism>
<feature type="transmembrane region" description="Helical" evidence="6">
    <location>
        <begin position="84"/>
        <end position="106"/>
    </location>
</feature>
<keyword evidence="4 6" id="KW-1133">Transmembrane helix</keyword>
<dbReference type="OrthoDB" id="9813298at2"/>
<dbReference type="Proteomes" id="UP000027059">
    <property type="component" value="Chromosome"/>
</dbReference>
<proteinExistence type="inferred from homology"/>
<dbReference type="KEGG" id="lfp:Y981_00775"/>
<protein>
    <submittedName>
        <fullName evidence="7">Integral membrane protein</fullName>
    </submittedName>
</protein>
<comment type="similarity">
    <text evidence="6">Belongs to the BI1 family.</text>
</comment>
<dbReference type="PANTHER" id="PTHR23291:SF115">
    <property type="entry name" value="MODULATOR OF FTSH PROTEASE YCCA"/>
    <property type="match status" value="1"/>
</dbReference>
<dbReference type="RefSeq" id="WP_014959911.1">
    <property type="nucleotide sequence ID" value="NZ_CP007243.1"/>
</dbReference>
<keyword evidence="5 6" id="KW-0472">Membrane</keyword>
<dbReference type="PANTHER" id="PTHR23291">
    <property type="entry name" value="BAX INHIBITOR-RELATED"/>
    <property type="match status" value="1"/>
</dbReference>
<evidence type="ECO:0000256" key="6">
    <source>
        <dbReference type="RuleBase" id="RU004379"/>
    </source>
</evidence>
<feature type="transmembrane region" description="Helical" evidence="6">
    <location>
        <begin position="58"/>
        <end position="77"/>
    </location>
</feature>
<evidence type="ECO:0000256" key="2">
    <source>
        <dbReference type="ARBA" id="ARBA00022475"/>
    </source>
</evidence>
<evidence type="ECO:0000256" key="1">
    <source>
        <dbReference type="ARBA" id="ARBA00004651"/>
    </source>
</evidence>
<reference evidence="7 8" key="2">
    <citation type="journal article" date="2015" name="Biomed. Res. Int.">
        <title>Effects of Arsenite Resistance on the Growth and Functional Gene Expression of Leptospirillum ferriphilum and Acidithiobacillus thiooxidans in Pure Culture and Coculture.</title>
        <authorList>
            <person name="Jiang H."/>
            <person name="Liang Y."/>
            <person name="Yin H."/>
            <person name="Xiao Y."/>
            <person name="Guo X."/>
            <person name="Xu Y."/>
            <person name="Hu Q."/>
            <person name="Liu H."/>
            <person name="Liu X."/>
        </authorList>
    </citation>
    <scope>NUCLEOTIDE SEQUENCE [LARGE SCALE GENOMIC DNA]</scope>
    <source>
        <strain evidence="7 8">YSK</strain>
    </source>
</reference>
<dbReference type="HOGENOM" id="CLU_058671_2_1_0"/>
<evidence type="ECO:0000256" key="5">
    <source>
        <dbReference type="ARBA" id="ARBA00023136"/>
    </source>
</evidence>
<evidence type="ECO:0000313" key="8">
    <source>
        <dbReference type="Proteomes" id="UP000027059"/>
    </source>
</evidence>
<feature type="transmembrane region" description="Helical" evidence="6">
    <location>
        <begin position="173"/>
        <end position="193"/>
    </location>
</feature>
<feature type="transmembrane region" description="Helical" evidence="6">
    <location>
        <begin position="32"/>
        <end position="52"/>
    </location>
</feature>
<dbReference type="Pfam" id="PF01027">
    <property type="entry name" value="Bax1-I"/>
    <property type="match status" value="1"/>
</dbReference>
<dbReference type="CDD" id="cd10432">
    <property type="entry name" value="BI-1-like_bacterial"/>
    <property type="match status" value="1"/>
</dbReference>
<evidence type="ECO:0000256" key="3">
    <source>
        <dbReference type="ARBA" id="ARBA00022692"/>
    </source>
</evidence>
<keyword evidence="2" id="KW-1003">Cell membrane</keyword>
<name>A0A059XX66_9BACT</name>
<dbReference type="InterPro" id="IPR006214">
    <property type="entry name" value="Bax_inhibitor_1-related"/>
</dbReference>
<dbReference type="GO" id="GO:0005886">
    <property type="term" value="C:plasma membrane"/>
    <property type="evidence" value="ECO:0007669"/>
    <property type="project" value="UniProtKB-SubCell"/>
</dbReference>
<sequence length="234" mass="25335">MFGNSRNENPFGGNIVESLPSQSVMGQYMMKVYGLLAVTLAVSAASAVWGMGAGLPLFVGHPILFAVAMFGTLFLLMAVQRIPVVNLLVMFFFAALMGASLGPMLAQAVRLPGGQTMVADSLLMTTAIFFSLSLYALVSRKSFSFLGSFLFTGLIIVVILSLVQIFWHPLFLQALVSGIGALVFSGLILFDTARILQSGEEEMTPVMAVVTLYLDVLNLFISLLRIFELFRGEE</sequence>
<evidence type="ECO:0000256" key="4">
    <source>
        <dbReference type="ARBA" id="ARBA00022989"/>
    </source>
</evidence>
<comment type="subcellular location">
    <subcellularLocation>
        <location evidence="1">Cell membrane</location>
        <topology evidence="1">Multi-pass membrane protein</topology>
    </subcellularLocation>
</comment>
<dbReference type="AlphaFoldDB" id="A0A059XX66"/>